<keyword evidence="3" id="KW-0378">Hydrolase</keyword>
<dbReference type="RefSeq" id="XP_017888208.1">
    <property type="nucleotide sequence ID" value="XM_018032719.2"/>
</dbReference>
<feature type="domain" description="Exonuclease" evidence="6">
    <location>
        <begin position="8"/>
        <end position="182"/>
    </location>
</feature>
<dbReference type="RefSeq" id="XP_017888209.1">
    <property type="nucleotide sequence ID" value="XM_018032720.2"/>
</dbReference>
<dbReference type="KEGG" id="ccal:108629829"/>
<dbReference type="Proteomes" id="UP000694925">
    <property type="component" value="Unplaced"/>
</dbReference>
<dbReference type="GO" id="GO:0000175">
    <property type="term" value="F:3'-5'-RNA exonuclease activity"/>
    <property type="evidence" value="ECO:0007669"/>
    <property type="project" value="InterPro"/>
</dbReference>
<evidence type="ECO:0000313" key="7">
    <source>
        <dbReference type="Proteomes" id="UP000694925"/>
    </source>
</evidence>
<keyword evidence="4" id="KW-0269">Exonuclease</keyword>
<gene>
    <name evidence="8 9 10" type="primary">LOC108629829</name>
</gene>
<evidence type="ECO:0000256" key="5">
    <source>
        <dbReference type="ARBA" id="ARBA00072681"/>
    </source>
</evidence>
<dbReference type="PANTHER" id="PTHR11046:SF0">
    <property type="entry name" value="OLIGORIBONUCLEASE, MITOCHONDRIAL"/>
    <property type="match status" value="1"/>
</dbReference>
<dbReference type="InterPro" id="IPR012337">
    <property type="entry name" value="RNaseH-like_sf"/>
</dbReference>
<keyword evidence="2" id="KW-0540">Nuclease</keyword>
<dbReference type="FunFam" id="3.30.420.10:FF:000003">
    <property type="entry name" value="Oligoribonuclease"/>
    <property type="match status" value="1"/>
</dbReference>
<protein>
    <recommendedName>
        <fullName evidence="5">Probable oligoribonuclease</fullName>
    </recommendedName>
</protein>
<sequence>MECDKSNYIVWIDTELTGLNIEKDTILEIACLISDQNLNIVSEEFNVVIKQSDTILNNMDDWNTIHHTKTGLIQASKASKISLRNAEQMLLSFLQKYIPKNSCPLAGNTIYMDRLFILKHMSLVNDYLHYRIIDVSTVQELVRRWNPTDYKFRPQKQYNHRALDDIKESIQELKYYKNTIFMPADTSLIQ</sequence>
<dbReference type="NCBIfam" id="NF003765">
    <property type="entry name" value="PRK05359.1"/>
    <property type="match status" value="1"/>
</dbReference>
<dbReference type="AlphaFoldDB" id="A0AAJ7NCB5"/>
<evidence type="ECO:0000256" key="3">
    <source>
        <dbReference type="ARBA" id="ARBA00022801"/>
    </source>
</evidence>
<keyword evidence="7" id="KW-1185">Reference proteome</keyword>
<evidence type="ECO:0000256" key="2">
    <source>
        <dbReference type="ARBA" id="ARBA00022722"/>
    </source>
</evidence>
<dbReference type="SUPFAM" id="SSF53098">
    <property type="entry name" value="Ribonuclease H-like"/>
    <property type="match status" value="1"/>
</dbReference>
<dbReference type="Pfam" id="PF00929">
    <property type="entry name" value="RNase_T"/>
    <property type="match status" value="1"/>
</dbReference>
<evidence type="ECO:0000313" key="9">
    <source>
        <dbReference type="RefSeq" id="XP_017888209.1"/>
    </source>
</evidence>
<dbReference type="CDD" id="cd06135">
    <property type="entry name" value="Orn"/>
    <property type="match status" value="1"/>
</dbReference>
<name>A0AAJ7NCB5_9HYME</name>
<dbReference type="SMART" id="SM00479">
    <property type="entry name" value="EXOIII"/>
    <property type="match status" value="1"/>
</dbReference>
<dbReference type="Gene3D" id="3.30.420.10">
    <property type="entry name" value="Ribonuclease H-like superfamily/Ribonuclease H"/>
    <property type="match status" value="1"/>
</dbReference>
<dbReference type="InterPro" id="IPR013520">
    <property type="entry name" value="Ribonucl_H"/>
</dbReference>
<accession>A0AAJ7NCB5</accession>
<dbReference type="PANTHER" id="PTHR11046">
    <property type="entry name" value="OLIGORIBONUCLEASE, MITOCHONDRIAL"/>
    <property type="match status" value="1"/>
</dbReference>
<evidence type="ECO:0000259" key="6">
    <source>
        <dbReference type="SMART" id="SM00479"/>
    </source>
</evidence>
<reference evidence="8 9" key="1">
    <citation type="submission" date="2025-04" db="UniProtKB">
        <authorList>
            <consortium name="RefSeq"/>
        </authorList>
    </citation>
    <scope>IDENTIFICATION</scope>
    <source>
        <tissue evidence="8 9">Whole body</tissue>
    </source>
</reference>
<dbReference type="InterPro" id="IPR022894">
    <property type="entry name" value="Oligoribonuclease"/>
</dbReference>
<comment type="similarity">
    <text evidence="1">Belongs to the oligoribonuclease family.</text>
</comment>
<proteinExistence type="inferred from homology"/>
<dbReference type="RefSeq" id="XP_026673411.1">
    <property type="nucleotide sequence ID" value="XM_026817610.1"/>
</dbReference>
<dbReference type="GO" id="GO:0005739">
    <property type="term" value="C:mitochondrion"/>
    <property type="evidence" value="ECO:0007669"/>
    <property type="project" value="TreeGrafter"/>
</dbReference>
<evidence type="ECO:0000256" key="4">
    <source>
        <dbReference type="ARBA" id="ARBA00022839"/>
    </source>
</evidence>
<evidence type="ECO:0000313" key="8">
    <source>
        <dbReference type="RefSeq" id="XP_017888208.1"/>
    </source>
</evidence>
<dbReference type="GO" id="GO:0003676">
    <property type="term" value="F:nucleic acid binding"/>
    <property type="evidence" value="ECO:0007669"/>
    <property type="project" value="InterPro"/>
</dbReference>
<dbReference type="InterPro" id="IPR036397">
    <property type="entry name" value="RNaseH_sf"/>
</dbReference>
<dbReference type="GeneID" id="108629829"/>
<evidence type="ECO:0000256" key="1">
    <source>
        <dbReference type="ARBA" id="ARBA00009921"/>
    </source>
</evidence>
<evidence type="ECO:0000313" key="10">
    <source>
        <dbReference type="RefSeq" id="XP_026673411.1"/>
    </source>
</evidence>
<organism evidence="7 9">
    <name type="scientific">Ceratina calcarata</name>
    <dbReference type="NCBI Taxonomy" id="156304"/>
    <lineage>
        <taxon>Eukaryota</taxon>
        <taxon>Metazoa</taxon>
        <taxon>Ecdysozoa</taxon>
        <taxon>Arthropoda</taxon>
        <taxon>Hexapoda</taxon>
        <taxon>Insecta</taxon>
        <taxon>Pterygota</taxon>
        <taxon>Neoptera</taxon>
        <taxon>Endopterygota</taxon>
        <taxon>Hymenoptera</taxon>
        <taxon>Apocrita</taxon>
        <taxon>Aculeata</taxon>
        <taxon>Apoidea</taxon>
        <taxon>Anthophila</taxon>
        <taxon>Apidae</taxon>
        <taxon>Ceratina</taxon>
        <taxon>Zadontomerus</taxon>
    </lineage>
</organism>